<dbReference type="Proteomes" id="UP001256827">
    <property type="component" value="Plasmid pBbsI"/>
</dbReference>
<organism evidence="1 2">
    <name type="scientific">Brevibacillus brevis</name>
    <name type="common">Bacillus brevis</name>
    <dbReference type="NCBI Taxonomy" id="1393"/>
    <lineage>
        <taxon>Bacteria</taxon>
        <taxon>Bacillati</taxon>
        <taxon>Bacillota</taxon>
        <taxon>Bacilli</taxon>
        <taxon>Bacillales</taxon>
        <taxon>Paenibacillaceae</taxon>
        <taxon>Brevibacillus</taxon>
    </lineage>
</organism>
<sequence>MNLTSTFVLIYEPVFLLIAIPDENSEISYQDFKVWSKDDDEDLRFCYMKLFDGATVPPHVMDAIADSDIRQIAWENLCITGRSLAATIAECLLRIGVRVLLT</sequence>
<evidence type="ECO:0000313" key="1">
    <source>
        <dbReference type="EMBL" id="WNC17925.1"/>
    </source>
</evidence>
<geneLocation type="plasmid" evidence="1 2">
    <name>pBbsI</name>
</geneLocation>
<accession>A0ABY9TCT7</accession>
<evidence type="ECO:0000313" key="2">
    <source>
        <dbReference type="Proteomes" id="UP001256827"/>
    </source>
</evidence>
<gene>
    <name evidence="1" type="ORF">RGB73_30180</name>
</gene>
<keyword evidence="2" id="KW-1185">Reference proteome</keyword>
<protein>
    <submittedName>
        <fullName evidence="1">Uncharacterized protein</fullName>
    </submittedName>
</protein>
<reference evidence="1 2" key="1">
    <citation type="submission" date="2023-09" db="EMBL/GenBank/DDBJ databases">
        <title>Complete Genome and Methylome dissection of Bacillus brevis NEB573 original source of BbsI restriction endonuclease.</title>
        <authorList>
            <person name="Fomenkov A."/>
            <person name="Roberts R.D."/>
        </authorList>
    </citation>
    <scope>NUCLEOTIDE SEQUENCE [LARGE SCALE GENOMIC DNA]</scope>
    <source>
        <strain evidence="1 2">NEB573</strain>
        <plasmid evidence="1 2">pBbsI</plasmid>
    </source>
</reference>
<proteinExistence type="predicted"/>
<name>A0ABY9TCT7_BREBE</name>
<dbReference type="EMBL" id="CP134052">
    <property type="protein sequence ID" value="WNC17925.1"/>
    <property type="molecule type" value="Genomic_DNA"/>
</dbReference>
<dbReference type="RefSeq" id="WP_310774720.1">
    <property type="nucleotide sequence ID" value="NZ_CP134052.1"/>
</dbReference>
<keyword evidence="1" id="KW-0614">Plasmid</keyword>